<feature type="transmembrane region" description="Helical" evidence="5">
    <location>
        <begin position="321"/>
        <end position="342"/>
    </location>
</feature>
<dbReference type="SMART" id="SM00267">
    <property type="entry name" value="GGDEF"/>
    <property type="match status" value="1"/>
</dbReference>
<dbReference type="FunFam" id="3.30.70.270:FF:000001">
    <property type="entry name" value="Diguanylate cyclase domain protein"/>
    <property type="match status" value="1"/>
</dbReference>
<dbReference type="InterPro" id="IPR000160">
    <property type="entry name" value="GGDEF_dom"/>
</dbReference>
<dbReference type="Pfam" id="PF00990">
    <property type="entry name" value="GGDEF"/>
    <property type="match status" value="1"/>
</dbReference>
<reference evidence="9" key="1">
    <citation type="submission" date="2016-10" db="EMBL/GenBank/DDBJ databases">
        <authorList>
            <person name="Varghese N."/>
            <person name="Submissions S."/>
        </authorList>
    </citation>
    <scope>NUCLEOTIDE SEQUENCE [LARGE SCALE GENOMIC DNA]</scope>
    <source>
        <strain evidence="9">CGMCC 1.6294</strain>
    </source>
</reference>
<feature type="domain" description="GGDEF" evidence="7">
    <location>
        <begin position="452"/>
        <end position="589"/>
    </location>
</feature>
<dbReference type="PANTHER" id="PTHR45138">
    <property type="entry name" value="REGULATORY COMPONENTS OF SENSORY TRANSDUCTION SYSTEM"/>
    <property type="match status" value="1"/>
</dbReference>
<dbReference type="PROSITE" id="PS50887">
    <property type="entry name" value="GGDEF"/>
    <property type="match status" value="1"/>
</dbReference>
<evidence type="ECO:0000256" key="3">
    <source>
        <dbReference type="ARBA" id="ARBA00034247"/>
    </source>
</evidence>
<feature type="coiled-coil region" evidence="4">
    <location>
        <begin position="375"/>
        <end position="424"/>
    </location>
</feature>
<evidence type="ECO:0000259" key="7">
    <source>
        <dbReference type="PROSITE" id="PS50887"/>
    </source>
</evidence>
<comment type="cofactor">
    <cofactor evidence="1">
        <name>Mg(2+)</name>
        <dbReference type="ChEBI" id="CHEBI:18420"/>
    </cofactor>
</comment>
<dbReference type="Pfam" id="PF07696">
    <property type="entry name" value="7TMR-DISMED2"/>
    <property type="match status" value="1"/>
</dbReference>
<dbReference type="NCBIfam" id="TIGR00254">
    <property type="entry name" value="GGDEF"/>
    <property type="match status" value="1"/>
</dbReference>
<dbReference type="GO" id="GO:1902201">
    <property type="term" value="P:negative regulation of bacterial-type flagellum-dependent cell motility"/>
    <property type="evidence" value="ECO:0007669"/>
    <property type="project" value="TreeGrafter"/>
</dbReference>
<dbReference type="EMBL" id="FOYV01000001">
    <property type="protein sequence ID" value="SFR48644.1"/>
    <property type="molecule type" value="Genomic_DNA"/>
</dbReference>
<dbReference type="GO" id="GO:0005886">
    <property type="term" value="C:plasma membrane"/>
    <property type="evidence" value="ECO:0007669"/>
    <property type="project" value="TreeGrafter"/>
</dbReference>
<dbReference type="Gene3D" id="3.30.70.270">
    <property type="match status" value="1"/>
</dbReference>
<keyword evidence="5" id="KW-0472">Membrane</keyword>
<feature type="chain" id="PRO_5011527619" description="diguanylate cyclase" evidence="6">
    <location>
        <begin position="26"/>
        <end position="598"/>
    </location>
</feature>
<gene>
    <name evidence="8" type="ORF">SAMN04488073_2120</name>
</gene>
<dbReference type="PANTHER" id="PTHR45138:SF9">
    <property type="entry name" value="DIGUANYLATE CYCLASE DGCM-RELATED"/>
    <property type="match status" value="1"/>
</dbReference>
<feature type="transmembrane region" description="Helical" evidence="5">
    <location>
        <begin position="232"/>
        <end position="253"/>
    </location>
</feature>
<keyword evidence="5" id="KW-1133">Transmembrane helix</keyword>
<evidence type="ECO:0000256" key="6">
    <source>
        <dbReference type="SAM" id="SignalP"/>
    </source>
</evidence>
<feature type="transmembrane region" description="Helical" evidence="5">
    <location>
        <begin position="265"/>
        <end position="285"/>
    </location>
</feature>
<dbReference type="InterPro" id="IPR043128">
    <property type="entry name" value="Rev_trsase/Diguanyl_cyclase"/>
</dbReference>
<dbReference type="GO" id="GO:0052621">
    <property type="term" value="F:diguanylate cyclase activity"/>
    <property type="evidence" value="ECO:0007669"/>
    <property type="project" value="UniProtKB-EC"/>
</dbReference>
<sequence length="598" mass="67215">MMRQVFCIFLLIVSLVLPLSGPAWAEPVAFQWLEAPARELSLQEVRALPPAAWQTSSADEIFNRGFSDGSFWLKVEVPPEPVNRVLEVGYPLLDEVSVYWVLNGEVVERHQTGDTLPFESRPIYHRNFVFLVPSNTEPTTAYVRVSTLGAVQIPVEITPSAQFLANEQLSYGWQTAFLGIILAMALYNLFLFVIVRHSTYLWYVLTVVATGLVQLNFHGLLFQWLWPNLPFLNQYFTVPAISAALFFAINFTLRFLNVRLYSKPSYRFIQVAWVIAIVCFLYGLFGPYQSGIVLVSVFATVMTPAAWLIGVVVWRKGQVLGGFYVLAWTPLLIGHLILAVSKLGVMPRSFLTEFVPQVGVALEVILLSFAMAYRINLERRRRQEAQEQALVIQQQANQTLEMRVQERTEELERANDQLRAISLTDGLTHVANRRRFDQKLDDEWKRALRQGHPLSLLLIDIDHFKRVNDDHGHLVGDDCLTEVASLCTEEVQRSGDLLARYGGEEFSILLPATPEDGAVRVAERVRLAVARSPVYSGEHMAPVHLTISVGVATLIPTADLEPQELIRQADEALYAAKAAGRNRVMVARGFRAAVAPSS</sequence>
<dbReference type="Pfam" id="PF07695">
    <property type="entry name" value="7TMR-DISM_7TM"/>
    <property type="match status" value="1"/>
</dbReference>
<evidence type="ECO:0000256" key="1">
    <source>
        <dbReference type="ARBA" id="ARBA00001946"/>
    </source>
</evidence>
<dbReference type="EC" id="2.7.7.65" evidence="2"/>
<dbReference type="Gene3D" id="2.60.40.2380">
    <property type="match status" value="1"/>
</dbReference>
<dbReference type="OrthoDB" id="5289013at2"/>
<feature type="transmembrane region" description="Helical" evidence="5">
    <location>
        <begin position="171"/>
        <end position="193"/>
    </location>
</feature>
<dbReference type="InterPro" id="IPR029787">
    <property type="entry name" value="Nucleotide_cyclase"/>
</dbReference>
<organism evidence="8 9">
    <name type="scientific">Marinobacter gudaonensis</name>
    <dbReference type="NCBI Taxonomy" id="375760"/>
    <lineage>
        <taxon>Bacteria</taxon>
        <taxon>Pseudomonadati</taxon>
        <taxon>Pseudomonadota</taxon>
        <taxon>Gammaproteobacteria</taxon>
        <taxon>Pseudomonadales</taxon>
        <taxon>Marinobacteraceae</taxon>
        <taxon>Marinobacter</taxon>
    </lineage>
</organism>
<protein>
    <recommendedName>
        <fullName evidence="2">diguanylate cyclase</fullName>
        <ecNumber evidence="2">2.7.7.65</ecNumber>
    </recommendedName>
</protein>
<dbReference type="RefSeq" id="WP_091989377.1">
    <property type="nucleotide sequence ID" value="NZ_FOYV01000001.1"/>
</dbReference>
<feature type="transmembrane region" description="Helical" evidence="5">
    <location>
        <begin position="291"/>
        <end position="314"/>
    </location>
</feature>
<dbReference type="GO" id="GO:0043709">
    <property type="term" value="P:cell adhesion involved in single-species biofilm formation"/>
    <property type="evidence" value="ECO:0007669"/>
    <property type="project" value="TreeGrafter"/>
</dbReference>
<evidence type="ECO:0000256" key="4">
    <source>
        <dbReference type="SAM" id="Coils"/>
    </source>
</evidence>
<evidence type="ECO:0000256" key="2">
    <source>
        <dbReference type="ARBA" id="ARBA00012528"/>
    </source>
</evidence>
<feature type="transmembrane region" description="Helical" evidence="5">
    <location>
        <begin position="354"/>
        <end position="373"/>
    </location>
</feature>
<name>A0A1I6H2J9_9GAMM</name>
<evidence type="ECO:0000256" key="5">
    <source>
        <dbReference type="SAM" id="Phobius"/>
    </source>
</evidence>
<accession>A0A1I6H2J9</accession>
<dbReference type="STRING" id="375760.SAMN04488073_2120"/>
<dbReference type="AlphaFoldDB" id="A0A1I6H2J9"/>
<dbReference type="InterPro" id="IPR011622">
    <property type="entry name" value="7TMR_DISM_rcpt_extracell_dom2"/>
</dbReference>
<feature type="transmembrane region" description="Helical" evidence="5">
    <location>
        <begin position="200"/>
        <end position="226"/>
    </location>
</feature>
<proteinExistence type="predicted"/>
<dbReference type="CDD" id="cd01949">
    <property type="entry name" value="GGDEF"/>
    <property type="match status" value="1"/>
</dbReference>
<keyword evidence="5" id="KW-0812">Transmembrane</keyword>
<dbReference type="InterPro" id="IPR050469">
    <property type="entry name" value="Diguanylate_Cyclase"/>
</dbReference>
<dbReference type="SUPFAM" id="SSF55073">
    <property type="entry name" value="Nucleotide cyclase"/>
    <property type="match status" value="1"/>
</dbReference>
<feature type="signal peptide" evidence="6">
    <location>
        <begin position="1"/>
        <end position="25"/>
    </location>
</feature>
<dbReference type="Proteomes" id="UP000199290">
    <property type="component" value="Unassembled WGS sequence"/>
</dbReference>
<keyword evidence="9" id="KW-1185">Reference proteome</keyword>
<keyword evidence="4" id="KW-0175">Coiled coil</keyword>
<evidence type="ECO:0000313" key="8">
    <source>
        <dbReference type="EMBL" id="SFR48644.1"/>
    </source>
</evidence>
<keyword evidence="6" id="KW-0732">Signal</keyword>
<comment type="catalytic activity">
    <reaction evidence="3">
        <text>2 GTP = 3',3'-c-di-GMP + 2 diphosphate</text>
        <dbReference type="Rhea" id="RHEA:24898"/>
        <dbReference type="ChEBI" id="CHEBI:33019"/>
        <dbReference type="ChEBI" id="CHEBI:37565"/>
        <dbReference type="ChEBI" id="CHEBI:58805"/>
        <dbReference type="EC" id="2.7.7.65"/>
    </reaction>
</comment>
<evidence type="ECO:0000313" key="9">
    <source>
        <dbReference type="Proteomes" id="UP000199290"/>
    </source>
</evidence>
<dbReference type="InterPro" id="IPR011623">
    <property type="entry name" value="7TMR_DISM_rcpt_extracell_dom1"/>
</dbReference>